<evidence type="ECO:0000256" key="2">
    <source>
        <dbReference type="ARBA" id="ARBA00004613"/>
    </source>
</evidence>
<dbReference type="Pfam" id="PF01823">
    <property type="entry name" value="MACPF"/>
    <property type="match status" value="1"/>
</dbReference>
<reference evidence="11" key="2">
    <citation type="submission" date="2025-09" db="UniProtKB">
        <authorList>
            <consortium name="Ensembl"/>
        </authorList>
    </citation>
    <scope>IDENTIFICATION</scope>
</reference>
<dbReference type="Gene3D" id="2.60.40.150">
    <property type="entry name" value="C2 domain"/>
    <property type="match status" value="1"/>
</dbReference>
<dbReference type="GO" id="GO:0001913">
    <property type="term" value="P:T cell mediated cytotoxicity"/>
    <property type="evidence" value="ECO:0007669"/>
    <property type="project" value="TreeGrafter"/>
</dbReference>
<evidence type="ECO:0000256" key="8">
    <source>
        <dbReference type="SAM" id="SignalP"/>
    </source>
</evidence>
<dbReference type="InterPro" id="IPR052784">
    <property type="entry name" value="Perforin-1_pore-forming"/>
</dbReference>
<keyword evidence="7" id="KW-1015">Disulfide bond</keyword>
<evidence type="ECO:0000256" key="6">
    <source>
        <dbReference type="ARBA" id="ARBA00023136"/>
    </source>
</evidence>
<dbReference type="GeneTree" id="ENSGT00530000063725"/>
<evidence type="ECO:0000256" key="7">
    <source>
        <dbReference type="ARBA" id="ARBA00023157"/>
    </source>
</evidence>
<dbReference type="PROSITE" id="PS51412">
    <property type="entry name" value="MACPF_2"/>
    <property type="match status" value="1"/>
</dbReference>
<dbReference type="SUPFAM" id="SSF49562">
    <property type="entry name" value="C2 domain (Calcium/lipid-binding domain, CaLB)"/>
    <property type="match status" value="1"/>
</dbReference>
<dbReference type="GO" id="GO:0022829">
    <property type="term" value="F:wide pore channel activity"/>
    <property type="evidence" value="ECO:0007669"/>
    <property type="project" value="TreeGrafter"/>
</dbReference>
<dbReference type="PANTHER" id="PTHR46096">
    <property type="entry name" value="PERFORIN-1"/>
    <property type="match status" value="1"/>
</dbReference>
<comment type="similarity">
    <text evidence="3">Belongs to the complement C6/C7/C8/C9 family.</text>
</comment>
<dbReference type="GO" id="GO:0005576">
    <property type="term" value="C:extracellular region"/>
    <property type="evidence" value="ECO:0007669"/>
    <property type="project" value="UniProtKB-SubCell"/>
</dbReference>
<feature type="domain" description="C2" evidence="9">
    <location>
        <begin position="406"/>
        <end position="522"/>
    </location>
</feature>
<keyword evidence="4" id="KW-0964">Secreted</keyword>
<keyword evidence="8" id="KW-0732">Signal</keyword>
<dbReference type="Pfam" id="PF00168">
    <property type="entry name" value="C2"/>
    <property type="match status" value="1"/>
</dbReference>
<dbReference type="Proteomes" id="UP000261420">
    <property type="component" value="Unplaced"/>
</dbReference>
<dbReference type="AlphaFoldDB" id="A0A3B4TBX2"/>
<dbReference type="GO" id="GO:0031640">
    <property type="term" value="P:killing of cells of another organism"/>
    <property type="evidence" value="ECO:0007669"/>
    <property type="project" value="UniProtKB-KW"/>
</dbReference>
<keyword evidence="12" id="KW-1185">Reference proteome</keyword>
<feature type="domain" description="MACPF" evidence="10">
    <location>
        <begin position="41"/>
        <end position="383"/>
    </location>
</feature>
<name>A0A3B4TBX2_SERDU</name>
<dbReference type="GO" id="GO:0051607">
    <property type="term" value="P:defense response to virus"/>
    <property type="evidence" value="ECO:0007669"/>
    <property type="project" value="TreeGrafter"/>
</dbReference>
<dbReference type="InterPro" id="IPR035892">
    <property type="entry name" value="C2_domain_sf"/>
</dbReference>
<keyword evidence="6" id="KW-0472">Membrane</keyword>
<dbReference type="SMART" id="SM00239">
    <property type="entry name" value="C2"/>
    <property type="match status" value="1"/>
</dbReference>
<dbReference type="GO" id="GO:0001771">
    <property type="term" value="P:immunological synapse formation"/>
    <property type="evidence" value="ECO:0007669"/>
    <property type="project" value="TreeGrafter"/>
</dbReference>
<feature type="signal peptide" evidence="8">
    <location>
        <begin position="1"/>
        <end position="26"/>
    </location>
</feature>
<keyword evidence="5" id="KW-0204">Cytolysis</keyword>
<dbReference type="Ensembl" id="ENSSDUT00000003687.1">
    <property type="protein sequence ID" value="ENSSDUP00000003606.1"/>
    <property type="gene ID" value="ENSSDUG00000002640.1"/>
</dbReference>
<dbReference type="InterPro" id="IPR000008">
    <property type="entry name" value="C2_dom"/>
</dbReference>
<evidence type="ECO:0000313" key="12">
    <source>
        <dbReference type="Proteomes" id="UP000261420"/>
    </source>
</evidence>
<evidence type="ECO:0000256" key="5">
    <source>
        <dbReference type="ARBA" id="ARBA00022852"/>
    </source>
</evidence>
<protein>
    <submittedName>
        <fullName evidence="11">Perforin-1-like</fullName>
    </submittedName>
</protein>
<dbReference type="InterPro" id="IPR020863">
    <property type="entry name" value="MACPF_CS"/>
</dbReference>
<dbReference type="GO" id="GO:0016020">
    <property type="term" value="C:membrane"/>
    <property type="evidence" value="ECO:0007669"/>
    <property type="project" value="UniProtKB-SubCell"/>
</dbReference>
<comment type="subcellular location">
    <subcellularLocation>
        <location evidence="1">Membrane</location>
    </subcellularLocation>
    <subcellularLocation>
        <location evidence="2">Secreted</location>
    </subcellularLocation>
</comment>
<reference evidence="11" key="1">
    <citation type="submission" date="2025-08" db="UniProtKB">
        <authorList>
            <consortium name="Ensembl"/>
        </authorList>
    </citation>
    <scope>IDENTIFICATION</scope>
</reference>
<dbReference type="InterPro" id="IPR020864">
    <property type="entry name" value="MACPF"/>
</dbReference>
<accession>A0A3B4TBX2</accession>
<evidence type="ECO:0000259" key="9">
    <source>
        <dbReference type="PROSITE" id="PS50004"/>
    </source>
</evidence>
<organism evidence="11 12">
    <name type="scientific">Seriola dumerili</name>
    <name type="common">Greater amberjack</name>
    <name type="synonym">Caranx dumerili</name>
    <dbReference type="NCBI Taxonomy" id="41447"/>
    <lineage>
        <taxon>Eukaryota</taxon>
        <taxon>Metazoa</taxon>
        <taxon>Chordata</taxon>
        <taxon>Craniata</taxon>
        <taxon>Vertebrata</taxon>
        <taxon>Euteleostomi</taxon>
        <taxon>Actinopterygii</taxon>
        <taxon>Neopterygii</taxon>
        <taxon>Teleostei</taxon>
        <taxon>Neoteleostei</taxon>
        <taxon>Acanthomorphata</taxon>
        <taxon>Carangaria</taxon>
        <taxon>Carangiformes</taxon>
        <taxon>Carangidae</taxon>
        <taxon>Seriola</taxon>
    </lineage>
</organism>
<evidence type="ECO:0000256" key="4">
    <source>
        <dbReference type="ARBA" id="ARBA00022525"/>
    </source>
</evidence>
<evidence type="ECO:0000259" key="10">
    <source>
        <dbReference type="PROSITE" id="PS51412"/>
    </source>
</evidence>
<dbReference type="SMART" id="SM00457">
    <property type="entry name" value="MACPF"/>
    <property type="match status" value="1"/>
</dbReference>
<evidence type="ECO:0000313" key="11">
    <source>
        <dbReference type="Ensembl" id="ENSSDUP00000003606.1"/>
    </source>
</evidence>
<evidence type="ECO:0000256" key="3">
    <source>
        <dbReference type="ARBA" id="ARBA00009214"/>
    </source>
</evidence>
<dbReference type="PANTHER" id="PTHR46096:SF5">
    <property type="entry name" value="PERFORIN 1.2 PRECURSOR-RELATED"/>
    <property type="match status" value="1"/>
</dbReference>
<evidence type="ECO:0000256" key="1">
    <source>
        <dbReference type="ARBA" id="ARBA00004370"/>
    </source>
</evidence>
<sequence length="604" mass="68393">PALCVINRQWIHQFPLLWQLMLLCWAWSPLSQQSGVSFIGTPEECKKAHFVPGYNLGGEGFDIVTMERKGAYVIDIETWKLENGTCKLYRNSYMKKKQKVPVTVVDWRTLPKCSLKVSSKVYDSVESIINDSTSFVSNDWKIGLNFTVDPTTVFVPIYGGSHSKKATFAMKKSKEDRYTFCHHSVYCNFYRYRLAANPPMSHDFETAVNSLPSYSHKTEPLYRNVIDTYGTHYITQVFLGGEMKAVTAIKTCEATMNGLSATEINDCLLVEASARFACPESIKSMMQHCATKRKKLSIPSFSGAFNERNTEVIGGNIDGADILFEGQSNPSVYNNWLNSLRNIPDVVRYNLKPLHTILPSAHPARAGLKREVEKYIKKNAVLKKCSETCKIGQRSGKRDPCACVCNSNQNIKSNCCPAGKGLATLKVFKLYAQGLYGDKWTQTDGSVEVRYGDQVKRTAIILNNDNPKWKETFEFGPIKIDKKSKLTFRVYDEDTYWNSDPLGKCSFDLRRGNVTDSCMLNHGTLFFSYIVKCAPSLGGQQCQEYIPSPMSLSKTLFFGFIYWIFTIPPSVLFKKEVTETDAQTTHSSKTSIQVSYIHFFFRMK</sequence>
<proteinExistence type="inferred from homology"/>
<dbReference type="PROSITE" id="PS50004">
    <property type="entry name" value="C2"/>
    <property type="match status" value="1"/>
</dbReference>
<feature type="chain" id="PRO_5017277621" evidence="8">
    <location>
        <begin position="27"/>
        <end position="604"/>
    </location>
</feature>
<dbReference type="PROSITE" id="PS00279">
    <property type="entry name" value="MACPF_1"/>
    <property type="match status" value="1"/>
</dbReference>